<evidence type="ECO:0000313" key="2">
    <source>
        <dbReference type="Proteomes" id="UP000326995"/>
    </source>
</evidence>
<reference evidence="1 2" key="1">
    <citation type="submission" date="2019-07" db="EMBL/GenBank/DDBJ databases">
        <authorList>
            <person name="Tomko B.E."/>
            <person name="Krukonis G.P."/>
            <person name="Delesalle V.A."/>
        </authorList>
    </citation>
    <scope>NUCLEOTIDE SEQUENCE [LARGE SCALE GENOMIC DNA]</scope>
</reference>
<keyword evidence="2" id="KW-1185">Reference proteome</keyword>
<dbReference type="KEGG" id="vg:77850670"/>
<name>A0A5P8PHZ7_9CAUD</name>
<dbReference type="Proteomes" id="UP000326995">
    <property type="component" value="Segment"/>
</dbReference>
<dbReference type="GeneID" id="77850670"/>
<protein>
    <submittedName>
        <fullName evidence="1">Uncharacterized protein</fullName>
    </submittedName>
</protein>
<accession>A0A5P8PHZ7</accession>
<organism evidence="1 2">
    <name type="scientific">Bacillus phage 049ML001</name>
    <dbReference type="NCBI Taxonomy" id="2601660"/>
    <lineage>
        <taxon>Viruses</taxon>
        <taxon>Duplodnaviria</taxon>
        <taxon>Heunggongvirae</taxon>
        <taxon>Uroviricota</taxon>
        <taxon>Caudoviricetes</taxon>
        <taxon>Trautnerviridae</taxon>
        <taxon>Polsinellivirinae</taxon>
        <taxon>Rivavirus</taxon>
        <taxon>Rivavirus rv049ML001</taxon>
    </lineage>
</organism>
<evidence type="ECO:0000313" key="1">
    <source>
        <dbReference type="EMBL" id="QFR56346.1"/>
    </source>
</evidence>
<dbReference type="EMBL" id="MN176227">
    <property type="protein sequence ID" value="QFR56346.1"/>
    <property type="molecule type" value="Genomic_DNA"/>
</dbReference>
<gene>
    <name evidence="1" type="primary">43</name>
    <name evidence="1" type="ORF">049ML001_43</name>
</gene>
<sequence length="72" mass="8286">MSEQKFNIGDLVAFNGDVGIVHNYKKKFNEYAIWVDNFMIVVEEHWIRPATKKDIAKAGGRKYIQTLKGTVL</sequence>
<dbReference type="RefSeq" id="YP_010644444.1">
    <property type="nucleotide sequence ID" value="NC_070625.1"/>
</dbReference>
<proteinExistence type="predicted"/>